<dbReference type="EMBL" id="CP036299">
    <property type="protein sequence ID" value="QDV29942.1"/>
    <property type="molecule type" value="Genomic_DNA"/>
</dbReference>
<dbReference type="InterPro" id="IPR022675">
    <property type="entry name" value="G6P_DH_C"/>
</dbReference>
<dbReference type="InterPro" id="IPR019796">
    <property type="entry name" value="G6P_DH_AS"/>
</dbReference>
<keyword evidence="12" id="KW-1185">Reference proteome</keyword>
<comment type="catalytic activity">
    <reaction evidence="7">
        <text>D-glucose 6-phosphate + NADP(+) = 6-phospho-D-glucono-1,5-lactone + NADPH + H(+)</text>
        <dbReference type="Rhea" id="RHEA:15841"/>
        <dbReference type="ChEBI" id="CHEBI:15378"/>
        <dbReference type="ChEBI" id="CHEBI:57783"/>
        <dbReference type="ChEBI" id="CHEBI:57955"/>
        <dbReference type="ChEBI" id="CHEBI:58349"/>
        <dbReference type="ChEBI" id="CHEBI:61548"/>
        <dbReference type="EC" id="1.1.1.49"/>
    </reaction>
</comment>
<evidence type="ECO:0000256" key="2">
    <source>
        <dbReference type="ARBA" id="ARBA00009975"/>
    </source>
</evidence>
<evidence type="ECO:0000256" key="7">
    <source>
        <dbReference type="HAMAP-Rule" id="MF_00966"/>
    </source>
</evidence>
<dbReference type="PROSITE" id="PS00069">
    <property type="entry name" value="G6P_DEHYDROGENASE"/>
    <property type="match status" value="1"/>
</dbReference>
<keyword evidence="5 7" id="KW-0560">Oxidoreductase</keyword>
<dbReference type="KEGG" id="peh:Spb1_18620"/>
<feature type="binding site" evidence="7">
    <location>
        <position position="51"/>
    </location>
    <ligand>
        <name>NADP(+)</name>
        <dbReference type="ChEBI" id="CHEBI:58349"/>
    </ligand>
</feature>
<dbReference type="InterPro" id="IPR036291">
    <property type="entry name" value="NAD(P)-bd_dom_sf"/>
</dbReference>
<feature type="binding site" evidence="7">
    <location>
        <position position="248"/>
    </location>
    <ligand>
        <name>substrate</name>
    </ligand>
</feature>
<evidence type="ECO:0000256" key="3">
    <source>
        <dbReference type="ARBA" id="ARBA00022526"/>
    </source>
</evidence>
<dbReference type="Pfam" id="PF02781">
    <property type="entry name" value="G6PD_C"/>
    <property type="match status" value="1"/>
</dbReference>
<dbReference type="PANTHER" id="PTHR23429:SF0">
    <property type="entry name" value="GLUCOSE-6-PHOSPHATE 1-DEHYDROGENASE"/>
    <property type="match status" value="1"/>
</dbReference>
<dbReference type="Gene3D" id="3.30.360.10">
    <property type="entry name" value="Dihydrodipicolinate Reductase, domain 2"/>
    <property type="match status" value="1"/>
</dbReference>
<dbReference type="HAMAP" id="MF_00966">
    <property type="entry name" value="G6PD"/>
    <property type="match status" value="1"/>
</dbReference>
<evidence type="ECO:0000256" key="1">
    <source>
        <dbReference type="ARBA" id="ARBA00004937"/>
    </source>
</evidence>
<comment type="similarity">
    <text evidence="2 7">Belongs to the glucose-6-phosphate dehydrogenase family.</text>
</comment>
<reference evidence="11 12" key="1">
    <citation type="submission" date="2019-02" db="EMBL/GenBank/DDBJ databases">
        <title>Deep-cultivation of Planctomycetes and their phenomic and genomic characterization uncovers novel biology.</title>
        <authorList>
            <person name="Wiegand S."/>
            <person name="Jogler M."/>
            <person name="Boedeker C."/>
            <person name="Pinto D."/>
            <person name="Vollmers J."/>
            <person name="Rivas-Marin E."/>
            <person name="Kohn T."/>
            <person name="Peeters S.H."/>
            <person name="Heuer A."/>
            <person name="Rast P."/>
            <person name="Oberbeckmann S."/>
            <person name="Bunk B."/>
            <person name="Jeske O."/>
            <person name="Meyerdierks A."/>
            <person name="Storesund J.E."/>
            <person name="Kallscheuer N."/>
            <person name="Luecker S."/>
            <person name="Lage O.M."/>
            <person name="Pohl T."/>
            <person name="Merkel B.J."/>
            <person name="Hornburger P."/>
            <person name="Mueller R.-W."/>
            <person name="Bruemmer F."/>
            <person name="Labrenz M."/>
            <person name="Spormann A.M."/>
            <person name="Op den Camp H."/>
            <person name="Overmann J."/>
            <person name="Amann R."/>
            <person name="Jetten M.S.M."/>
            <person name="Mascher T."/>
            <person name="Medema M.H."/>
            <person name="Devos D.P."/>
            <person name="Kaster A.-K."/>
            <person name="Ovreas L."/>
            <person name="Rohde M."/>
            <person name="Galperin M.Y."/>
            <person name="Jogler C."/>
        </authorList>
    </citation>
    <scope>NUCLEOTIDE SEQUENCE [LARGE SCALE GENOMIC DNA]</scope>
    <source>
        <strain evidence="11 12">Spb1</strain>
    </source>
</reference>
<dbReference type="InterPro" id="IPR022674">
    <property type="entry name" value="G6P_DH_NAD-bd"/>
</dbReference>
<dbReference type="GO" id="GO:0004345">
    <property type="term" value="F:glucose-6-phosphate dehydrogenase activity"/>
    <property type="evidence" value="ECO:0007669"/>
    <property type="project" value="UniProtKB-UniRule"/>
</dbReference>
<dbReference type="GO" id="GO:0006006">
    <property type="term" value="P:glucose metabolic process"/>
    <property type="evidence" value="ECO:0007669"/>
    <property type="project" value="UniProtKB-KW"/>
</dbReference>
<protein>
    <recommendedName>
        <fullName evidence="7">Glucose-6-phosphate 1-dehydrogenase</fullName>
        <shortName evidence="7">G6PD</shortName>
        <ecNumber evidence="7">1.1.1.49</ecNumber>
    </recommendedName>
</protein>
<dbReference type="InterPro" id="IPR001282">
    <property type="entry name" value="G6P_DH"/>
</dbReference>
<dbReference type="PRINTS" id="PR00079">
    <property type="entry name" value="G6PDHDRGNASE"/>
</dbReference>
<evidence type="ECO:0000256" key="4">
    <source>
        <dbReference type="ARBA" id="ARBA00022857"/>
    </source>
</evidence>
<dbReference type="UniPathway" id="UPA00115">
    <property type="reaction ID" value="UER00408"/>
</dbReference>
<gene>
    <name evidence="7 11" type="primary">zwf</name>
    <name evidence="11" type="ORF">Spb1_18620</name>
</gene>
<evidence type="ECO:0000313" key="11">
    <source>
        <dbReference type="EMBL" id="QDV29942.1"/>
    </source>
</evidence>
<feature type="binding site" evidence="7">
    <location>
        <position position="194"/>
    </location>
    <ligand>
        <name>substrate</name>
    </ligand>
</feature>
<feature type="binding site" evidence="7">
    <location>
        <position position="160"/>
    </location>
    <ligand>
        <name>NADP(+)</name>
        <dbReference type="ChEBI" id="CHEBI:58349"/>
    </ligand>
</feature>
<name>A0A518GMR3_9PLAN</name>
<evidence type="ECO:0000313" key="12">
    <source>
        <dbReference type="Proteomes" id="UP000315349"/>
    </source>
</evidence>
<dbReference type="PANTHER" id="PTHR23429">
    <property type="entry name" value="GLUCOSE-6-PHOSPHATE 1-DEHYDROGENASE G6PD"/>
    <property type="match status" value="1"/>
</dbReference>
<feature type="domain" description="Glucose-6-phosphate dehydrogenase NAD-binding" evidence="9">
    <location>
        <begin position="14"/>
        <end position="199"/>
    </location>
</feature>
<comment type="caution">
    <text evidence="7">Lacks conserved residue(s) required for the propagation of feature annotation.</text>
</comment>
<keyword evidence="3 7" id="KW-0313">Glucose metabolism</keyword>
<evidence type="ECO:0000256" key="8">
    <source>
        <dbReference type="SAM" id="MobiDB-lite"/>
    </source>
</evidence>
<dbReference type="Proteomes" id="UP000315349">
    <property type="component" value="Chromosome"/>
</dbReference>
<evidence type="ECO:0000256" key="6">
    <source>
        <dbReference type="ARBA" id="ARBA00023277"/>
    </source>
</evidence>
<feature type="binding site" evidence="7">
    <location>
        <position position="190"/>
    </location>
    <ligand>
        <name>substrate</name>
    </ligand>
</feature>
<dbReference type="AlphaFoldDB" id="A0A518GMR3"/>
<dbReference type="GO" id="GO:0005829">
    <property type="term" value="C:cytosol"/>
    <property type="evidence" value="ECO:0007669"/>
    <property type="project" value="TreeGrafter"/>
</dbReference>
<dbReference type="GO" id="GO:0050661">
    <property type="term" value="F:NADP binding"/>
    <property type="evidence" value="ECO:0007669"/>
    <property type="project" value="UniProtKB-UniRule"/>
</dbReference>
<accession>A0A518GMR3</accession>
<proteinExistence type="inferred from homology"/>
<feature type="domain" description="Glucose-6-phosphate dehydrogenase C-terminal" evidence="10">
    <location>
        <begin position="202"/>
        <end position="507"/>
    </location>
</feature>
<keyword evidence="4 7" id="KW-0521">NADP</keyword>
<dbReference type="PIRSF" id="PIRSF000110">
    <property type="entry name" value="G6PD"/>
    <property type="match status" value="1"/>
</dbReference>
<sequence length="522" mass="59105">MTGQSTTTPQATVVIFGASGDLTARKLLPALYDLWNDGYLSDTSPIVGVARREKSHEEFRNEIFEAIQSSVRDGKIPAEKWASFSARLYYRQTDISDGNEYAGLDEDLKALEAQAGHGANRVIYMATSPDLFLPAVEHLSLAGMIPDRDDERWLRVVFEKPFGHDLESAQQLSANLKRLLREDQIYRIDHYLGKETVQNILLFRFGNSIFEPLLNRSHVEHVQITVAESQGMERGRGGYYDKSGALRDVLQNHVLQLLCLIGMEPPARFLASDLHDEKLKVLKCLRPGTKGDISSWVVPGQYSTGMVDGQTAISYLSEDRIAPDSRTETYVAMKVEIDNWRWAGVPFYLRTGKRLPKRVSEIAIQFKLPPLNLFSTVECEGDICDLVGARPNTLIFRIQPSESISLRFSTKQPGMQYQIHPVKMDFKYEEAFTQALPEAYERLLLEVLRGDSTLFMRSDELEAAWQFVDPVLNFWEKKTVVPEPYRAGSWGPREADELLWESGHRWRTPGESGPSGELKPAT</sequence>
<dbReference type="NCBIfam" id="TIGR00871">
    <property type="entry name" value="zwf"/>
    <property type="match status" value="1"/>
</dbReference>
<dbReference type="SUPFAM" id="SSF51735">
    <property type="entry name" value="NAD(P)-binding Rossmann-fold domains"/>
    <property type="match status" value="1"/>
</dbReference>
<dbReference type="OrthoDB" id="9802739at2"/>
<feature type="binding site" evidence="7">
    <location>
        <begin position="94"/>
        <end position="95"/>
    </location>
    <ligand>
        <name>NADP(+)</name>
        <dbReference type="ChEBI" id="CHEBI:58349"/>
    </ligand>
</feature>
<feature type="binding site" evidence="7">
    <location>
        <position position="353"/>
    </location>
    <ligand>
        <name>substrate</name>
    </ligand>
</feature>
<dbReference type="Pfam" id="PF00479">
    <property type="entry name" value="G6PD_N"/>
    <property type="match status" value="1"/>
</dbReference>
<keyword evidence="6 7" id="KW-0119">Carbohydrate metabolism</keyword>
<evidence type="ECO:0000256" key="5">
    <source>
        <dbReference type="ARBA" id="ARBA00023002"/>
    </source>
</evidence>
<feature type="region of interest" description="Disordered" evidence="8">
    <location>
        <begin position="502"/>
        <end position="522"/>
    </location>
</feature>
<dbReference type="SUPFAM" id="SSF55347">
    <property type="entry name" value="Glyceraldehyde-3-phosphate dehydrogenase-like, C-terminal domain"/>
    <property type="match status" value="1"/>
</dbReference>
<comment type="pathway">
    <text evidence="1 7">Carbohydrate degradation; pentose phosphate pathway; D-ribulose 5-phosphate from D-glucose 6-phosphate (oxidative stage): step 1/3.</text>
</comment>
<feature type="binding site" evidence="7">
    <location>
        <position position="228"/>
    </location>
    <ligand>
        <name>substrate</name>
    </ligand>
</feature>
<dbReference type="GO" id="GO:0009051">
    <property type="term" value="P:pentose-phosphate shunt, oxidative branch"/>
    <property type="evidence" value="ECO:0007669"/>
    <property type="project" value="TreeGrafter"/>
</dbReference>
<organism evidence="11 12">
    <name type="scientific">Planctopirus ephydatiae</name>
    <dbReference type="NCBI Taxonomy" id="2528019"/>
    <lineage>
        <taxon>Bacteria</taxon>
        <taxon>Pseudomonadati</taxon>
        <taxon>Planctomycetota</taxon>
        <taxon>Planctomycetia</taxon>
        <taxon>Planctomycetales</taxon>
        <taxon>Planctomycetaceae</taxon>
        <taxon>Planctopirus</taxon>
    </lineage>
</organism>
<comment type="function">
    <text evidence="7">Catalyzes the oxidation of glucose 6-phosphate to 6-phosphogluconolactone.</text>
</comment>
<evidence type="ECO:0000259" key="9">
    <source>
        <dbReference type="Pfam" id="PF00479"/>
    </source>
</evidence>
<evidence type="ECO:0000259" key="10">
    <source>
        <dbReference type="Pfam" id="PF02781"/>
    </source>
</evidence>
<dbReference type="RefSeq" id="WP_145298515.1">
    <property type="nucleotide sequence ID" value="NZ_CP036299.1"/>
</dbReference>
<dbReference type="Gene3D" id="3.40.50.720">
    <property type="entry name" value="NAD(P)-binding Rossmann-like Domain"/>
    <property type="match status" value="1"/>
</dbReference>
<dbReference type="EC" id="1.1.1.49" evidence="7"/>
<feature type="active site" description="Proton acceptor" evidence="7">
    <location>
        <position position="253"/>
    </location>
</feature>